<keyword evidence="2" id="KW-1133">Transmembrane helix</keyword>
<name>A0ABW5UMR5_9BURK</name>
<proteinExistence type="predicted"/>
<accession>A0ABW5UMR5</accession>
<dbReference type="EMBL" id="JBHUMV010000005">
    <property type="protein sequence ID" value="MFD2754859.1"/>
    <property type="molecule type" value="Genomic_DNA"/>
</dbReference>
<evidence type="ECO:0000256" key="1">
    <source>
        <dbReference type="SAM" id="MobiDB-lite"/>
    </source>
</evidence>
<evidence type="ECO:0000256" key="2">
    <source>
        <dbReference type="SAM" id="Phobius"/>
    </source>
</evidence>
<feature type="region of interest" description="Disordered" evidence="1">
    <location>
        <begin position="46"/>
        <end position="167"/>
    </location>
</feature>
<keyword evidence="2" id="KW-0472">Membrane</keyword>
<keyword evidence="2" id="KW-0812">Transmembrane</keyword>
<keyword evidence="4" id="KW-1185">Reference proteome</keyword>
<sequence>MVGARKALIPITGMVVSAHAVVLWGLPALEGRPDIQGRETVVMQTRTVQAQPPAPPAPPMPPPRPARPPAPKPRPQPPAPRPAPVPSPEPVQESVPDPEQTQVAQAPAAPDNEAQATGSPAPAETPAPPETPPSPPADRQGTAQGLRVTPAGAAPLPPGTELPVALPGPATLEFDAKGQVKGFQYSAGAELQWSHDGQYYQARQSISMFLMGERSQTSQGLVTPRGLQPLSFTDRGRKTQTAHFDVAQGKASFSDGTPEAAIADGVQDRLSVFLQLSALLAAAPGRYPQGTVIELTTSSARAAARWRFAVGPSETLDLPAGSVEALRLDKLPDTQGNSEQQGALWLAPSMQYLPVRIRLNQGQNDYVDLRLKRYEPQ</sequence>
<evidence type="ECO:0000313" key="4">
    <source>
        <dbReference type="Proteomes" id="UP001597463"/>
    </source>
</evidence>
<dbReference type="Pfam" id="PF11306">
    <property type="entry name" value="DUF3108"/>
    <property type="match status" value="1"/>
</dbReference>
<evidence type="ECO:0000313" key="3">
    <source>
        <dbReference type="EMBL" id="MFD2754859.1"/>
    </source>
</evidence>
<reference evidence="4" key="1">
    <citation type="journal article" date="2019" name="Int. J. Syst. Evol. Microbiol.">
        <title>The Global Catalogue of Microorganisms (GCM) 10K type strain sequencing project: providing services to taxonomists for standard genome sequencing and annotation.</title>
        <authorList>
            <consortium name="The Broad Institute Genomics Platform"/>
            <consortium name="The Broad Institute Genome Sequencing Center for Infectious Disease"/>
            <person name="Wu L."/>
            <person name="Ma J."/>
        </authorList>
    </citation>
    <scope>NUCLEOTIDE SEQUENCE [LARGE SCALE GENOMIC DNA]</scope>
    <source>
        <strain evidence="4">TISTR 1906</strain>
    </source>
</reference>
<dbReference type="InterPro" id="IPR021457">
    <property type="entry name" value="DUF3108"/>
</dbReference>
<feature type="compositionally biased region" description="Pro residues" evidence="1">
    <location>
        <begin position="52"/>
        <end position="89"/>
    </location>
</feature>
<feature type="compositionally biased region" description="Pro residues" evidence="1">
    <location>
        <begin position="123"/>
        <end position="136"/>
    </location>
</feature>
<protein>
    <submittedName>
        <fullName evidence="3">DUF3108 domain-containing protein</fullName>
    </submittedName>
</protein>
<comment type="caution">
    <text evidence="3">The sequence shown here is derived from an EMBL/GenBank/DDBJ whole genome shotgun (WGS) entry which is preliminary data.</text>
</comment>
<dbReference type="RefSeq" id="WP_066475771.1">
    <property type="nucleotide sequence ID" value="NZ_BCNT01000005.1"/>
</dbReference>
<organism evidence="3 4">
    <name type="scientific">Comamonas terrae</name>
    <dbReference type="NCBI Taxonomy" id="673548"/>
    <lineage>
        <taxon>Bacteria</taxon>
        <taxon>Pseudomonadati</taxon>
        <taxon>Pseudomonadota</taxon>
        <taxon>Betaproteobacteria</taxon>
        <taxon>Burkholderiales</taxon>
        <taxon>Comamonadaceae</taxon>
        <taxon>Comamonas</taxon>
    </lineage>
</organism>
<dbReference type="Proteomes" id="UP001597463">
    <property type="component" value="Unassembled WGS sequence"/>
</dbReference>
<gene>
    <name evidence="3" type="ORF">ACFSW6_12235</name>
</gene>
<feature type="transmembrane region" description="Helical" evidence="2">
    <location>
        <begin position="7"/>
        <end position="26"/>
    </location>
</feature>